<dbReference type="OrthoDB" id="3358750at2759"/>
<sequence length="109" mass="12290">MSSNVGSSNIYEAGDQRTSSQSELKERERYSGGKAHLQQDPTDNRTTANKIAREKETGEGARKSEEHKMLEKDATLPARAHGNEPSRGARIDQELREEDEEHLRQKGKK</sequence>
<evidence type="ECO:0000313" key="3">
    <source>
        <dbReference type="Proteomes" id="UP000800097"/>
    </source>
</evidence>
<dbReference type="AlphaFoldDB" id="A0A6A6JRN4"/>
<feature type="compositionally biased region" description="Basic and acidic residues" evidence="1">
    <location>
        <begin position="51"/>
        <end position="74"/>
    </location>
</feature>
<dbReference type="RefSeq" id="XP_033656596.1">
    <property type="nucleotide sequence ID" value="XM_033793907.1"/>
</dbReference>
<evidence type="ECO:0000313" key="2">
    <source>
        <dbReference type="EMBL" id="KAF2279057.1"/>
    </source>
</evidence>
<name>A0A6A6JRN4_WESOR</name>
<dbReference type="PANTHER" id="PTHR39475">
    <property type="entry name" value="CONIDIATION-SPECIFIC PROTEIN 6"/>
    <property type="match status" value="1"/>
</dbReference>
<feature type="compositionally biased region" description="Polar residues" evidence="1">
    <location>
        <begin position="39"/>
        <end position="49"/>
    </location>
</feature>
<evidence type="ECO:0000256" key="1">
    <source>
        <dbReference type="SAM" id="MobiDB-lite"/>
    </source>
</evidence>
<gene>
    <name evidence="2" type="ORF">EI97DRAFT_226519</name>
</gene>
<dbReference type="Proteomes" id="UP000800097">
    <property type="component" value="Unassembled WGS sequence"/>
</dbReference>
<feature type="compositionally biased region" description="Polar residues" evidence="1">
    <location>
        <begin position="1"/>
        <end position="22"/>
    </location>
</feature>
<reference evidence="2" key="1">
    <citation type="journal article" date="2020" name="Stud. Mycol.">
        <title>101 Dothideomycetes genomes: a test case for predicting lifestyles and emergence of pathogens.</title>
        <authorList>
            <person name="Haridas S."/>
            <person name="Albert R."/>
            <person name="Binder M."/>
            <person name="Bloem J."/>
            <person name="Labutti K."/>
            <person name="Salamov A."/>
            <person name="Andreopoulos B."/>
            <person name="Baker S."/>
            <person name="Barry K."/>
            <person name="Bills G."/>
            <person name="Bluhm B."/>
            <person name="Cannon C."/>
            <person name="Castanera R."/>
            <person name="Culley D."/>
            <person name="Daum C."/>
            <person name="Ezra D."/>
            <person name="Gonzalez J."/>
            <person name="Henrissat B."/>
            <person name="Kuo A."/>
            <person name="Liang C."/>
            <person name="Lipzen A."/>
            <person name="Lutzoni F."/>
            <person name="Magnuson J."/>
            <person name="Mondo S."/>
            <person name="Nolan M."/>
            <person name="Ohm R."/>
            <person name="Pangilinan J."/>
            <person name="Park H.-J."/>
            <person name="Ramirez L."/>
            <person name="Alfaro M."/>
            <person name="Sun H."/>
            <person name="Tritt A."/>
            <person name="Yoshinaga Y."/>
            <person name="Zwiers L.-H."/>
            <person name="Turgeon B."/>
            <person name="Goodwin S."/>
            <person name="Spatafora J."/>
            <person name="Crous P."/>
            <person name="Grigoriev I."/>
        </authorList>
    </citation>
    <scope>NUCLEOTIDE SEQUENCE</scope>
    <source>
        <strain evidence="2">CBS 379.55</strain>
    </source>
</reference>
<feature type="compositionally biased region" description="Basic and acidic residues" evidence="1">
    <location>
        <begin position="81"/>
        <end position="94"/>
    </location>
</feature>
<dbReference type="PANTHER" id="PTHR39475:SF1">
    <property type="entry name" value="CONIDIATION-SPECIFIC PROTEIN 6"/>
    <property type="match status" value="1"/>
</dbReference>
<protein>
    <submittedName>
        <fullName evidence="2">Uncharacterized protein</fullName>
    </submittedName>
</protein>
<proteinExistence type="predicted"/>
<keyword evidence="3" id="KW-1185">Reference proteome</keyword>
<dbReference type="GeneID" id="54547082"/>
<organism evidence="2 3">
    <name type="scientific">Westerdykella ornata</name>
    <dbReference type="NCBI Taxonomy" id="318751"/>
    <lineage>
        <taxon>Eukaryota</taxon>
        <taxon>Fungi</taxon>
        <taxon>Dikarya</taxon>
        <taxon>Ascomycota</taxon>
        <taxon>Pezizomycotina</taxon>
        <taxon>Dothideomycetes</taxon>
        <taxon>Pleosporomycetidae</taxon>
        <taxon>Pleosporales</taxon>
        <taxon>Sporormiaceae</taxon>
        <taxon>Westerdykella</taxon>
    </lineage>
</organism>
<accession>A0A6A6JRN4</accession>
<dbReference type="EMBL" id="ML986487">
    <property type="protein sequence ID" value="KAF2279057.1"/>
    <property type="molecule type" value="Genomic_DNA"/>
</dbReference>
<feature type="region of interest" description="Disordered" evidence="1">
    <location>
        <begin position="1"/>
        <end position="109"/>
    </location>
</feature>